<sequence>MESTVVAQPWKQWFEKEKQDASSFSLEASEKPWLRWKPTPEDPSVKPWLAWNSNMDNGDLEGPENKRIRTHVMGACSSFAGPRK</sequence>
<accession>A0ACC1S954</accession>
<protein>
    <submittedName>
        <fullName evidence="1">Uncharacterized protein</fullName>
    </submittedName>
</protein>
<gene>
    <name evidence="1" type="ORF">NM208_g7481</name>
</gene>
<evidence type="ECO:0000313" key="2">
    <source>
        <dbReference type="Proteomes" id="UP001148629"/>
    </source>
</evidence>
<reference evidence="1" key="1">
    <citation type="submission" date="2022-08" db="EMBL/GenBank/DDBJ databases">
        <title>Genome Sequence of Fusarium decemcellulare.</title>
        <authorList>
            <person name="Buettner E."/>
        </authorList>
    </citation>
    <scope>NUCLEOTIDE SEQUENCE</scope>
    <source>
        <strain evidence="1">Babe19</strain>
    </source>
</reference>
<dbReference type="EMBL" id="JANRMS010000773">
    <property type="protein sequence ID" value="KAJ3534574.1"/>
    <property type="molecule type" value="Genomic_DNA"/>
</dbReference>
<keyword evidence="2" id="KW-1185">Reference proteome</keyword>
<proteinExistence type="predicted"/>
<comment type="caution">
    <text evidence="1">The sequence shown here is derived from an EMBL/GenBank/DDBJ whole genome shotgun (WGS) entry which is preliminary data.</text>
</comment>
<name>A0ACC1S954_9HYPO</name>
<organism evidence="1 2">
    <name type="scientific">Fusarium decemcellulare</name>
    <dbReference type="NCBI Taxonomy" id="57161"/>
    <lineage>
        <taxon>Eukaryota</taxon>
        <taxon>Fungi</taxon>
        <taxon>Dikarya</taxon>
        <taxon>Ascomycota</taxon>
        <taxon>Pezizomycotina</taxon>
        <taxon>Sordariomycetes</taxon>
        <taxon>Hypocreomycetidae</taxon>
        <taxon>Hypocreales</taxon>
        <taxon>Nectriaceae</taxon>
        <taxon>Fusarium</taxon>
        <taxon>Fusarium decemcellulare species complex</taxon>
    </lineage>
</organism>
<evidence type="ECO:0000313" key="1">
    <source>
        <dbReference type="EMBL" id="KAJ3534574.1"/>
    </source>
</evidence>
<dbReference type="Proteomes" id="UP001148629">
    <property type="component" value="Unassembled WGS sequence"/>
</dbReference>